<dbReference type="Gene3D" id="2.60.40.10">
    <property type="entry name" value="Immunoglobulins"/>
    <property type="match status" value="1"/>
</dbReference>
<evidence type="ECO:0000256" key="1">
    <source>
        <dbReference type="SAM" id="SignalP"/>
    </source>
</evidence>
<dbReference type="Proteomes" id="UP001202180">
    <property type="component" value="Unassembled WGS sequence"/>
</dbReference>
<name>A0ABT0HV53_9BACT</name>
<dbReference type="PROSITE" id="PS51257">
    <property type="entry name" value="PROKAR_LIPOPROTEIN"/>
    <property type="match status" value="1"/>
</dbReference>
<keyword evidence="1" id="KW-0732">Signal</keyword>
<feature type="chain" id="PRO_5047174866" description="IPT/TIG domain-containing protein" evidence="1">
    <location>
        <begin position="28"/>
        <end position="440"/>
    </location>
</feature>
<protein>
    <recommendedName>
        <fullName evidence="4">IPT/TIG domain-containing protein</fullName>
    </recommendedName>
</protein>
<evidence type="ECO:0008006" key="4">
    <source>
        <dbReference type="Google" id="ProtNLM"/>
    </source>
</evidence>
<dbReference type="SUPFAM" id="SSF117281">
    <property type="entry name" value="Kelch motif"/>
    <property type="match status" value="1"/>
</dbReference>
<feature type="signal peptide" evidence="1">
    <location>
        <begin position="1"/>
        <end position="27"/>
    </location>
</feature>
<dbReference type="RefSeq" id="WP_248480926.1">
    <property type="nucleotide sequence ID" value="NZ_JALPRF010000015.1"/>
</dbReference>
<reference evidence="2 3" key="1">
    <citation type="submission" date="2022-04" db="EMBL/GenBank/DDBJ databases">
        <title>Spirosoma sp. strain RP8 genome sequencing and assembly.</title>
        <authorList>
            <person name="Jung Y."/>
        </authorList>
    </citation>
    <scope>NUCLEOTIDE SEQUENCE [LARGE SCALE GENOMIC DNA]</scope>
    <source>
        <strain evidence="2 3">RP8</strain>
    </source>
</reference>
<keyword evidence="3" id="KW-1185">Reference proteome</keyword>
<comment type="caution">
    <text evidence="2">The sequence shown here is derived from an EMBL/GenBank/DDBJ whole genome shotgun (WGS) entry which is preliminary data.</text>
</comment>
<organism evidence="2 3">
    <name type="scientific">Spirosoma liriopis</name>
    <dbReference type="NCBI Taxonomy" id="2937440"/>
    <lineage>
        <taxon>Bacteria</taxon>
        <taxon>Pseudomonadati</taxon>
        <taxon>Bacteroidota</taxon>
        <taxon>Cytophagia</taxon>
        <taxon>Cytophagales</taxon>
        <taxon>Cytophagaceae</taxon>
        <taxon>Spirosoma</taxon>
    </lineage>
</organism>
<accession>A0ABT0HV53</accession>
<proteinExistence type="predicted"/>
<evidence type="ECO:0000313" key="2">
    <source>
        <dbReference type="EMBL" id="MCK8496065.1"/>
    </source>
</evidence>
<evidence type="ECO:0000313" key="3">
    <source>
        <dbReference type="Proteomes" id="UP001202180"/>
    </source>
</evidence>
<dbReference type="Gene3D" id="2.120.10.80">
    <property type="entry name" value="Kelch-type beta propeller"/>
    <property type="match status" value="2"/>
</dbReference>
<gene>
    <name evidence="2" type="ORF">M0L20_29635</name>
</gene>
<dbReference type="PANTHER" id="PTHR45632">
    <property type="entry name" value="LD33804P"/>
    <property type="match status" value="1"/>
</dbReference>
<dbReference type="InterPro" id="IPR013783">
    <property type="entry name" value="Ig-like_fold"/>
</dbReference>
<sequence length="440" mass="48966">MFSQMRSFYYSALLLLALFVYSCSKPAADGSVNPQPTNPTTSTPGLPPTAKFAYYKQGQIISTGETFVITGENLPTNSSDYSIKVNGTEVSHVELIDITPVVSGKALTQIRSCVPQNTTSGEVTLKVGSQTINLGEMTIRRYKENEYWKQITDFPGSPKDGSTPATMTLNGKAYIGLGSLLDFSGVRYDDFWEYDPSTNKWTKKANFPGGNRNKMASFSIGGKGYVGMGSPDYGTIDKGFWEYNPSTDKWTKMKDFPGERREVSYYFTIANRGYIGIYTIDSDSGKTINQLWEYNPSNDSWKQKASLPATAPYYPNSAQNLVINSSSYLLVDKKDLWQYDQNQDKWSQLTTITGPSGYDIDYSFVKNNLIYLGFSYFDGTPGIYDTQYALYSYNPATNKLNKEASVFAGAPRTGANAFVIGNQVYVGLGIHSKDIWTSKW</sequence>
<dbReference type="InterPro" id="IPR015915">
    <property type="entry name" value="Kelch-typ_b-propeller"/>
</dbReference>
<dbReference type="EMBL" id="JALPRF010000015">
    <property type="protein sequence ID" value="MCK8496065.1"/>
    <property type="molecule type" value="Genomic_DNA"/>
</dbReference>